<gene>
    <name evidence="1" type="ORF">PoB_003463800</name>
</gene>
<protein>
    <submittedName>
        <fullName evidence="1">Uncharacterized protein</fullName>
    </submittedName>
</protein>
<sequence>MMKEEEVGEEEEEEGLEVEVEAVAGRELLLMVWRSRSPPCGALSAIKLRATVISRSAGGRKTWATRYLTPGVFKDKPRSRFLSIISSSFIPGATSA</sequence>
<evidence type="ECO:0000313" key="2">
    <source>
        <dbReference type="Proteomes" id="UP000735302"/>
    </source>
</evidence>
<dbReference type="Proteomes" id="UP000735302">
    <property type="component" value="Unassembled WGS sequence"/>
</dbReference>
<evidence type="ECO:0000313" key="1">
    <source>
        <dbReference type="EMBL" id="GFO08133.1"/>
    </source>
</evidence>
<keyword evidence="2" id="KW-1185">Reference proteome</keyword>
<dbReference type="EMBL" id="BLXT01003952">
    <property type="protein sequence ID" value="GFO08133.1"/>
    <property type="molecule type" value="Genomic_DNA"/>
</dbReference>
<dbReference type="AlphaFoldDB" id="A0AAV4AMW1"/>
<accession>A0AAV4AMW1</accession>
<proteinExistence type="predicted"/>
<comment type="caution">
    <text evidence="1">The sequence shown here is derived from an EMBL/GenBank/DDBJ whole genome shotgun (WGS) entry which is preliminary data.</text>
</comment>
<name>A0AAV4AMW1_9GAST</name>
<reference evidence="1 2" key="1">
    <citation type="journal article" date="2021" name="Elife">
        <title>Chloroplast acquisition without the gene transfer in kleptoplastic sea slugs, Plakobranchus ocellatus.</title>
        <authorList>
            <person name="Maeda T."/>
            <person name="Takahashi S."/>
            <person name="Yoshida T."/>
            <person name="Shimamura S."/>
            <person name="Takaki Y."/>
            <person name="Nagai Y."/>
            <person name="Toyoda A."/>
            <person name="Suzuki Y."/>
            <person name="Arimoto A."/>
            <person name="Ishii H."/>
            <person name="Satoh N."/>
            <person name="Nishiyama T."/>
            <person name="Hasebe M."/>
            <person name="Maruyama T."/>
            <person name="Minagawa J."/>
            <person name="Obokata J."/>
            <person name="Shigenobu S."/>
        </authorList>
    </citation>
    <scope>NUCLEOTIDE SEQUENCE [LARGE SCALE GENOMIC DNA]</scope>
</reference>
<organism evidence="1 2">
    <name type="scientific">Plakobranchus ocellatus</name>
    <dbReference type="NCBI Taxonomy" id="259542"/>
    <lineage>
        <taxon>Eukaryota</taxon>
        <taxon>Metazoa</taxon>
        <taxon>Spiralia</taxon>
        <taxon>Lophotrochozoa</taxon>
        <taxon>Mollusca</taxon>
        <taxon>Gastropoda</taxon>
        <taxon>Heterobranchia</taxon>
        <taxon>Euthyneura</taxon>
        <taxon>Panpulmonata</taxon>
        <taxon>Sacoglossa</taxon>
        <taxon>Placobranchoidea</taxon>
        <taxon>Plakobranchidae</taxon>
        <taxon>Plakobranchus</taxon>
    </lineage>
</organism>